<dbReference type="Proteomes" id="UP000246303">
    <property type="component" value="Unassembled WGS sequence"/>
</dbReference>
<organism evidence="3 4">
    <name type="scientific">Arthrobacter psychrochitiniphilus</name>
    <dbReference type="NCBI Taxonomy" id="291045"/>
    <lineage>
        <taxon>Bacteria</taxon>
        <taxon>Bacillati</taxon>
        <taxon>Actinomycetota</taxon>
        <taxon>Actinomycetes</taxon>
        <taxon>Micrococcales</taxon>
        <taxon>Micrococcaceae</taxon>
        <taxon>Arthrobacter</taxon>
    </lineage>
</organism>
<dbReference type="GO" id="GO:0000160">
    <property type="term" value="P:phosphorelay signal transduction system"/>
    <property type="evidence" value="ECO:0007669"/>
    <property type="project" value="InterPro"/>
</dbReference>
<proteinExistence type="predicted"/>
<gene>
    <name evidence="3" type="ORF">CVS29_14100</name>
</gene>
<reference evidence="3 4" key="1">
    <citation type="submission" date="2018-05" db="EMBL/GenBank/DDBJ databases">
        <title>Genetic diversity of glacier-inhabiting Cryobacterium bacteria in China and description of Cryobacterium mengkeensis sp. nov. and Arthrobacter glacialis sp. nov.</title>
        <authorList>
            <person name="Liu Q."/>
            <person name="Xin Y.-H."/>
        </authorList>
    </citation>
    <scope>NUCLEOTIDE SEQUENCE [LARGE SCALE GENOMIC DNA]</scope>
    <source>
        <strain evidence="3 4">GP3</strain>
    </source>
</reference>
<dbReference type="EMBL" id="QHLZ01000009">
    <property type="protein sequence ID" value="PXA64713.1"/>
    <property type="molecule type" value="Genomic_DNA"/>
</dbReference>
<sequence length="35" mass="3609">MLSALSDPADCVGGLNSGAEDYLAKPFDIDELLAP</sequence>
<evidence type="ECO:0000313" key="3">
    <source>
        <dbReference type="EMBL" id="PXA64713.1"/>
    </source>
</evidence>
<dbReference type="PROSITE" id="PS50110">
    <property type="entry name" value="RESPONSE_REGULATORY"/>
    <property type="match status" value="1"/>
</dbReference>
<dbReference type="OrthoDB" id="9802426at2"/>
<evidence type="ECO:0000259" key="2">
    <source>
        <dbReference type="PROSITE" id="PS50110"/>
    </source>
</evidence>
<protein>
    <recommendedName>
        <fullName evidence="2">Response regulatory domain-containing protein</fullName>
    </recommendedName>
</protein>
<dbReference type="SUPFAM" id="SSF52172">
    <property type="entry name" value="CheY-like"/>
    <property type="match status" value="1"/>
</dbReference>
<evidence type="ECO:0000256" key="1">
    <source>
        <dbReference type="PROSITE-ProRule" id="PRU00169"/>
    </source>
</evidence>
<dbReference type="Gene3D" id="6.10.250.690">
    <property type="match status" value="1"/>
</dbReference>
<dbReference type="InterPro" id="IPR001789">
    <property type="entry name" value="Sig_transdc_resp-reg_receiver"/>
</dbReference>
<dbReference type="AlphaFoldDB" id="A0A2V3DP12"/>
<feature type="domain" description="Response regulatory" evidence="2">
    <location>
        <begin position="1"/>
        <end position="35"/>
    </location>
</feature>
<evidence type="ECO:0000313" key="4">
    <source>
        <dbReference type="Proteomes" id="UP000246303"/>
    </source>
</evidence>
<comment type="caution">
    <text evidence="1">Lacks conserved residue(s) required for the propagation of feature annotation.</text>
</comment>
<dbReference type="InterPro" id="IPR011006">
    <property type="entry name" value="CheY-like_superfamily"/>
</dbReference>
<accession>A0A2V3DP12</accession>
<comment type="caution">
    <text evidence="3">The sequence shown here is derived from an EMBL/GenBank/DDBJ whole genome shotgun (WGS) entry which is preliminary data.</text>
</comment>
<name>A0A2V3DP12_9MICC</name>
<keyword evidence="4" id="KW-1185">Reference proteome</keyword>